<evidence type="ECO:0000313" key="6">
    <source>
        <dbReference type="Proteomes" id="UP001500298"/>
    </source>
</evidence>
<evidence type="ECO:0000259" key="4">
    <source>
        <dbReference type="Pfam" id="PF00881"/>
    </source>
</evidence>
<dbReference type="RefSeq" id="WP_345374782.1">
    <property type="nucleotide sequence ID" value="NZ_BAABJX010000063.1"/>
</dbReference>
<protein>
    <submittedName>
        <fullName evidence="5">Oxygen-insensitive NAD(P)H-dependent nitroreductase NfsB</fullName>
    </submittedName>
</protein>
<evidence type="ECO:0000256" key="2">
    <source>
        <dbReference type="ARBA" id="ARBA00022857"/>
    </source>
</evidence>
<dbReference type="InterPro" id="IPR033878">
    <property type="entry name" value="NfsB-like"/>
</dbReference>
<keyword evidence="2" id="KW-0521">NADP</keyword>
<comment type="caution">
    <text evidence="5">The sequence shown here is derived from an EMBL/GenBank/DDBJ whole genome shotgun (WGS) entry which is preliminary data.</text>
</comment>
<proteinExistence type="inferred from homology"/>
<dbReference type="PANTHER" id="PTHR43673">
    <property type="entry name" value="NAD(P)H NITROREDUCTASE YDGI-RELATED"/>
    <property type="match status" value="1"/>
</dbReference>
<dbReference type="Proteomes" id="UP001500298">
    <property type="component" value="Unassembled WGS sequence"/>
</dbReference>
<evidence type="ECO:0000256" key="3">
    <source>
        <dbReference type="ARBA" id="ARBA00023002"/>
    </source>
</evidence>
<dbReference type="InterPro" id="IPR029479">
    <property type="entry name" value="Nitroreductase"/>
</dbReference>
<evidence type="ECO:0000256" key="1">
    <source>
        <dbReference type="ARBA" id="ARBA00007118"/>
    </source>
</evidence>
<dbReference type="CDD" id="cd02149">
    <property type="entry name" value="NfsB-like"/>
    <property type="match status" value="1"/>
</dbReference>
<keyword evidence="6" id="KW-1185">Reference proteome</keyword>
<gene>
    <name evidence="5" type="ORF">GCM10023331_38330</name>
</gene>
<name>A0ABP9DKF2_9BACT</name>
<organism evidence="5 6">
    <name type="scientific">Algivirga pacifica</name>
    <dbReference type="NCBI Taxonomy" id="1162670"/>
    <lineage>
        <taxon>Bacteria</taxon>
        <taxon>Pseudomonadati</taxon>
        <taxon>Bacteroidota</taxon>
        <taxon>Cytophagia</taxon>
        <taxon>Cytophagales</taxon>
        <taxon>Flammeovirgaceae</taxon>
        <taxon>Algivirga</taxon>
    </lineage>
</organism>
<sequence>MNFTDLMQARYTTKKYDANKKIDIEKIEQLKDILHMSPSSINSQPWRFTFVESEEVKTKLAKASYFNEEKVLNASHLVVFSAINNKVLFEEQINANLPEGAVGYYNNFLKEKPEEELHDWHVKQVYLALGVFLTACAGMEIDATPMEGIVAEEYDEILGLTGYKTTFAVAIGYRDEEDQNQPHINPKSRLNREEVIFTV</sequence>
<dbReference type="InterPro" id="IPR000415">
    <property type="entry name" value="Nitroreductase-like"/>
</dbReference>
<reference evidence="6" key="1">
    <citation type="journal article" date="2019" name="Int. J. Syst. Evol. Microbiol.">
        <title>The Global Catalogue of Microorganisms (GCM) 10K type strain sequencing project: providing services to taxonomists for standard genome sequencing and annotation.</title>
        <authorList>
            <consortium name="The Broad Institute Genomics Platform"/>
            <consortium name="The Broad Institute Genome Sequencing Center for Infectious Disease"/>
            <person name="Wu L."/>
            <person name="Ma J."/>
        </authorList>
    </citation>
    <scope>NUCLEOTIDE SEQUENCE [LARGE SCALE GENOMIC DNA]</scope>
    <source>
        <strain evidence="6">JCM 18326</strain>
    </source>
</reference>
<evidence type="ECO:0000313" key="5">
    <source>
        <dbReference type="EMBL" id="GAA4849991.1"/>
    </source>
</evidence>
<feature type="domain" description="Nitroreductase" evidence="4">
    <location>
        <begin position="9"/>
        <end position="173"/>
    </location>
</feature>
<comment type="similarity">
    <text evidence="1">Belongs to the nitroreductase family.</text>
</comment>
<keyword evidence="3" id="KW-0560">Oxidoreductase</keyword>
<dbReference type="Pfam" id="PF00881">
    <property type="entry name" value="Nitroreductase"/>
    <property type="match status" value="1"/>
</dbReference>
<dbReference type="Gene3D" id="3.40.109.10">
    <property type="entry name" value="NADH Oxidase"/>
    <property type="match status" value="1"/>
</dbReference>
<dbReference type="SUPFAM" id="SSF55469">
    <property type="entry name" value="FMN-dependent nitroreductase-like"/>
    <property type="match status" value="1"/>
</dbReference>
<accession>A0ABP9DKF2</accession>
<dbReference type="EMBL" id="BAABJX010000063">
    <property type="protein sequence ID" value="GAA4849991.1"/>
    <property type="molecule type" value="Genomic_DNA"/>
</dbReference>
<dbReference type="PANTHER" id="PTHR43673:SF10">
    <property type="entry name" value="NADH DEHYDROGENASE_NAD(P)H NITROREDUCTASE XCC3605-RELATED"/>
    <property type="match status" value="1"/>
</dbReference>